<name>A0A813MRE6_9BILA</name>
<accession>A0A813MRE6</accession>
<evidence type="ECO:0000313" key="3">
    <source>
        <dbReference type="Proteomes" id="UP000663860"/>
    </source>
</evidence>
<evidence type="ECO:0000313" key="1">
    <source>
        <dbReference type="EMBL" id="CAF0726876.1"/>
    </source>
</evidence>
<proteinExistence type="predicted"/>
<dbReference type="AlphaFoldDB" id="A0A813MRE6"/>
<dbReference type="Proteomes" id="UP000663860">
    <property type="component" value="Unassembled WGS sequence"/>
</dbReference>
<dbReference type="EMBL" id="CAJNOE010000012">
    <property type="protein sequence ID" value="CAF0726876.1"/>
    <property type="molecule type" value="Genomic_DNA"/>
</dbReference>
<reference evidence="1" key="1">
    <citation type="submission" date="2021-02" db="EMBL/GenBank/DDBJ databases">
        <authorList>
            <person name="Nowell W R."/>
        </authorList>
    </citation>
    <scope>NUCLEOTIDE SEQUENCE</scope>
</reference>
<dbReference type="Proteomes" id="UP000663868">
    <property type="component" value="Unassembled WGS sequence"/>
</dbReference>
<evidence type="ECO:0000313" key="2">
    <source>
        <dbReference type="EMBL" id="CAF3801251.1"/>
    </source>
</evidence>
<dbReference type="EMBL" id="CAJOBB010001056">
    <property type="protein sequence ID" value="CAF3801251.1"/>
    <property type="molecule type" value="Genomic_DNA"/>
</dbReference>
<comment type="caution">
    <text evidence="1">The sequence shown here is derived from an EMBL/GenBank/DDBJ whole genome shotgun (WGS) entry which is preliminary data.</text>
</comment>
<gene>
    <name evidence="1" type="ORF">IZO911_LOCUS2505</name>
    <name evidence="2" type="ORF">KXQ929_LOCUS17055</name>
</gene>
<organism evidence="1 3">
    <name type="scientific">Adineta steineri</name>
    <dbReference type="NCBI Taxonomy" id="433720"/>
    <lineage>
        <taxon>Eukaryota</taxon>
        <taxon>Metazoa</taxon>
        <taxon>Spiralia</taxon>
        <taxon>Gnathifera</taxon>
        <taxon>Rotifera</taxon>
        <taxon>Eurotatoria</taxon>
        <taxon>Bdelloidea</taxon>
        <taxon>Adinetida</taxon>
        <taxon>Adinetidae</taxon>
        <taxon>Adineta</taxon>
    </lineage>
</organism>
<sequence length="93" mass="10392">MGNTDSNTISGLTINLTNRSNNDPIYLLGEHVECTIQLQDTEQFSDFKLKDAYVELVGEFPCMTSITQGDPSNMAGMVPIIEQVAFFNERRSK</sequence>
<protein>
    <submittedName>
        <fullName evidence="1">Uncharacterized protein</fullName>
    </submittedName>
</protein>